<dbReference type="RefSeq" id="XP_022246472.1">
    <property type="nucleotide sequence ID" value="XM_022390764.1"/>
</dbReference>
<name>A0ABM1SS66_LIMPO</name>
<keyword evidence="8" id="KW-1185">Reference proteome</keyword>
<evidence type="ECO:0000313" key="8">
    <source>
        <dbReference type="Proteomes" id="UP000694941"/>
    </source>
</evidence>
<feature type="transmembrane region" description="Helical" evidence="7">
    <location>
        <begin position="416"/>
        <end position="439"/>
    </location>
</feature>
<keyword evidence="4 7" id="KW-0812">Transmembrane</keyword>
<organism evidence="8 10">
    <name type="scientific">Limulus polyphemus</name>
    <name type="common">Atlantic horseshoe crab</name>
    <dbReference type="NCBI Taxonomy" id="6850"/>
    <lineage>
        <taxon>Eukaryota</taxon>
        <taxon>Metazoa</taxon>
        <taxon>Ecdysozoa</taxon>
        <taxon>Arthropoda</taxon>
        <taxon>Chelicerata</taxon>
        <taxon>Merostomata</taxon>
        <taxon>Xiphosura</taxon>
        <taxon>Limulidae</taxon>
        <taxon>Limulus</taxon>
    </lineage>
</organism>
<gene>
    <name evidence="9 10" type="primary">LOC106463304</name>
</gene>
<dbReference type="SUPFAM" id="SSF103473">
    <property type="entry name" value="MFS general substrate transporter"/>
    <property type="match status" value="1"/>
</dbReference>
<dbReference type="PANTHER" id="PTHR10332:SF80">
    <property type="entry name" value="EQUILIBRATIVE NUCLEOSIDE TRANSPORTER 2, ISOFORM A"/>
    <property type="match status" value="1"/>
</dbReference>
<dbReference type="InterPro" id="IPR002259">
    <property type="entry name" value="Eqnu_transpt"/>
</dbReference>
<feature type="transmembrane region" description="Helical" evidence="7">
    <location>
        <begin position="294"/>
        <end position="314"/>
    </location>
</feature>
<feature type="transmembrane region" description="Helical" evidence="7">
    <location>
        <begin position="252"/>
        <end position="273"/>
    </location>
</feature>
<evidence type="ECO:0000313" key="10">
    <source>
        <dbReference type="RefSeq" id="XP_022246472.1"/>
    </source>
</evidence>
<evidence type="ECO:0000256" key="4">
    <source>
        <dbReference type="ARBA" id="ARBA00022692"/>
    </source>
</evidence>
<evidence type="ECO:0000313" key="9">
    <source>
        <dbReference type="RefSeq" id="XP_022246471.1"/>
    </source>
</evidence>
<dbReference type="Proteomes" id="UP000694941">
    <property type="component" value="Unplaced"/>
</dbReference>
<evidence type="ECO:0000256" key="5">
    <source>
        <dbReference type="ARBA" id="ARBA00022989"/>
    </source>
</evidence>
<feature type="transmembrane region" description="Helical" evidence="7">
    <location>
        <begin position="518"/>
        <end position="544"/>
    </location>
</feature>
<dbReference type="PANTHER" id="PTHR10332">
    <property type="entry name" value="EQUILIBRATIVE NUCLEOSIDE TRANSPORTER"/>
    <property type="match status" value="1"/>
</dbReference>
<feature type="transmembrane region" description="Helical" evidence="7">
    <location>
        <begin position="320"/>
        <end position="342"/>
    </location>
</feature>
<feature type="transmembrane region" description="Helical" evidence="7">
    <location>
        <begin position="193"/>
        <end position="214"/>
    </location>
</feature>
<keyword evidence="5 7" id="KW-1133">Transmembrane helix</keyword>
<dbReference type="Pfam" id="PF01733">
    <property type="entry name" value="Nucleoside_tran"/>
    <property type="match status" value="1"/>
</dbReference>
<evidence type="ECO:0000256" key="3">
    <source>
        <dbReference type="ARBA" id="ARBA00022448"/>
    </source>
</evidence>
<accession>A0ABM1SS66</accession>
<feature type="transmembrane region" description="Helical" evidence="7">
    <location>
        <begin position="147"/>
        <end position="173"/>
    </location>
</feature>
<dbReference type="RefSeq" id="XP_022246471.1">
    <property type="nucleotide sequence ID" value="XM_022390763.1"/>
</dbReference>
<sequence length="549" mass="62500">MSYYKTPYVYQHVQPSSTRDTYVDETYDRGYHVYSGDTTRTGWSTFSDSEYHRGETLPLRSVPTPGPAAPVDSRYRAMPPVRQQKPRIGNLELLNPMESEALLEQGPVKFGSSWESRNIPNDELNFKNIANTEEPAGEPPKDRFNMVYLILMLFGTGSLMPWNMHVTANAYFVDLKLNVNESNIQTEDFRRNFLSYLGVACQVPNVLCSGLNLFLHTGGGNFTKRIIISLIITVVMFIVSVALAILDSSDWPGLFFYITMASIVLMSMGNGVYQNCIYGLAAKLPMKFSNAILVGTNISGTLAASFNVLSIAVVPDLRTAVIYSFVSAIFILLLALDTYFALPLTRFYKYYDKLTMKALVDRKLVARSPPYWLIFKQIWPQCFNVFFVFFVTLTNFPAVLINIFPLDQNFILPTTYFTPVTCFLCFNFFAMFGNILANWIRWPGPCFLWIPVFLRSLMIPYFMLCNYKPDHRVLPVLINNDWAYIGMSVFHGLTSGYCSSLAMMFVPWSVEREHTTTAGMMAAFFLILGVFCGVNFSFFISWLVETRLF</sequence>
<feature type="transmembrane region" description="Helical" evidence="7">
    <location>
        <begin position="226"/>
        <end position="246"/>
    </location>
</feature>
<comment type="subcellular location">
    <subcellularLocation>
        <location evidence="1">Membrane</location>
        <topology evidence="1">Multi-pass membrane protein</topology>
    </subcellularLocation>
</comment>
<keyword evidence="6 7" id="KW-0472">Membrane</keyword>
<protein>
    <submittedName>
        <fullName evidence="9 10">Equilibrative nucleoside transporter 3-like isoform X1</fullName>
    </submittedName>
</protein>
<comment type="similarity">
    <text evidence="2">Belongs to the SLC29A/ENT transporter (TC 2.A.57) family.</text>
</comment>
<keyword evidence="3" id="KW-0813">Transport</keyword>
<dbReference type="InterPro" id="IPR036259">
    <property type="entry name" value="MFS_trans_sf"/>
</dbReference>
<proteinExistence type="inferred from homology"/>
<evidence type="ECO:0000256" key="2">
    <source>
        <dbReference type="ARBA" id="ARBA00007965"/>
    </source>
</evidence>
<reference evidence="9 10" key="1">
    <citation type="submission" date="2025-05" db="UniProtKB">
        <authorList>
            <consortium name="RefSeq"/>
        </authorList>
    </citation>
    <scope>IDENTIFICATION</scope>
    <source>
        <tissue evidence="9 10">Muscle</tissue>
    </source>
</reference>
<feature type="transmembrane region" description="Helical" evidence="7">
    <location>
        <begin position="446"/>
        <end position="464"/>
    </location>
</feature>
<evidence type="ECO:0000256" key="7">
    <source>
        <dbReference type="SAM" id="Phobius"/>
    </source>
</evidence>
<feature type="transmembrane region" description="Helical" evidence="7">
    <location>
        <begin position="382"/>
        <end position="404"/>
    </location>
</feature>
<feature type="transmembrane region" description="Helical" evidence="7">
    <location>
        <begin position="484"/>
        <end position="506"/>
    </location>
</feature>
<evidence type="ECO:0000256" key="1">
    <source>
        <dbReference type="ARBA" id="ARBA00004141"/>
    </source>
</evidence>
<dbReference type="GeneID" id="106463304"/>
<evidence type="ECO:0000256" key="6">
    <source>
        <dbReference type="ARBA" id="ARBA00023136"/>
    </source>
</evidence>